<dbReference type="GO" id="GO:0003700">
    <property type="term" value="F:DNA-binding transcription factor activity"/>
    <property type="evidence" value="ECO:0007669"/>
    <property type="project" value="InterPro"/>
</dbReference>
<evidence type="ECO:0000256" key="2">
    <source>
        <dbReference type="ARBA" id="ARBA00023125"/>
    </source>
</evidence>
<dbReference type="OrthoDB" id="9802944at2"/>
<dbReference type="Pfam" id="PF13411">
    <property type="entry name" value="MerR_1"/>
    <property type="match status" value="1"/>
</dbReference>
<reference evidence="5 6" key="1">
    <citation type="journal article" date="2015" name="Stand. Genomic Sci.">
        <title>Genomic Encyclopedia of Bacterial and Archaeal Type Strains, Phase III: the genomes of soil and plant-associated and newly described type strains.</title>
        <authorList>
            <person name="Whitman W.B."/>
            <person name="Woyke T."/>
            <person name="Klenk H.P."/>
            <person name="Zhou Y."/>
            <person name="Lilburn T.G."/>
            <person name="Beck B.J."/>
            <person name="De Vos P."/>
            <person name="Vandamme P."/>
            <person name="Eisen J.A."/>
            <person name="Garrity G."/>
            <person name="Hugenholtz P."/>
            <person name="Kyrpides N.C."/>
        </authorList>
    </citation>
    <scope>NUCLEOTIDE SEQUENCE [LARGE SCALE GENOMIC DNA]</scope>
    <source>
        <strain evidence="5 6">CGMCC 1.5364</strain>
    </source>
</reference>
<dbReference type="PRINTS" id="PR00040">
    <property type="entry name" value="HTHMERR"/>
</dbReference>
<dbReference type="PANTHER" id="PTHR30204">
    <property type="entry name" value="REDOX-CYCLING DRUG-SENSING TRANSCRIPTIONAL ACTIVATOR SOXR"/>
    <property type="match status" value="1"/>
</dbReference>
<evidence type="ECO:0000256" key="3">
    <source>
        <dbReference type="ARBA" id="ARBA00023163"/>
    </source>
</evidence>
<evidence type="ECO:0000256" key="1">
    <source>
        <dbReference type="ARBA" id="ARBA00023015"/>
    </source>
</evidence>
<keyword evidence="3" id="KW-0804">Transcription</keyword>
<dbReference type="Gene3D" id="1.10.1660.10">
    <property type="match status" value="1"/>
</dbReference>
<comment type="caution">
    <text evidence="5">The sequence shown here is derived from an EMBL/GenBank/DDBJ whole genome shotgun (WGS) entry which is preliminary data.</text>
</comment>
<dbReference type="EMBL" id="VLKU01000006">
    <property type="protein sequence ID" value="TWI33885.1"/>
    <property type="molecule type" value="Genomic_DNA"/>
</dbReference>
<dbReference type="InterPro" id="IPR009061">
    <property type="entry name" value="DNA-bd_dom_put_sf"/>
</dbReference>
<organism evidence="5 6">
    <name type="scientific">Paracoccus sulfuroxidans</name>
    <dbReference type="NCBI Taxonomy" id="384678"/>
    <lineage>
        <taxon>Bacteria</taxon>
        <taxon>Pseudomonadati</taxon>
        <taxon>Pseudomonadota</taxon>
        <taxon>Alphaproteobacteria</taxon>
        <taxon>Rhodobacterales</taxon>
        <taxon>Paracoccaceae</taxon>
        <taxon>Paracoccus</taxon>
    </lineage>
</organism>
<gene>
    <name evidence="5" type="ORF">IQ24_02252</name>
</gene>
<protein>
    <submittedName>
        <fullName evidence="5">DNA-binding transcriptional MerR regulator</fullName>
    </submittedName>
</protein>
<dbReference type="AlphaFoldDB" id="A0A562NNX2"/>
<accession>A0A562NNX2</accession>
<dbReference type="PROSITE" id="PS50937">
    <property type="entry name" value="HTH_MERR_2"/>
    <property type="match status" value="1"/>
</dbReference>
<dbReference type="PANTHER" id="PTHR30204:SF94">
    <property type="entry name" value="HEAVY METAL-DEPENDENT TRANSCRIPTIONAL REGULATOR HI_0293-RELATED"/>
    <property type="match status" value="1"/>
</dbReference>
<dbReference type="SMART" id="SM00422">
    <property type="entry name" value="HTH_MERR"/>
    <property type="match status" value="1"/>
</dbReference>
<sequence>MKIGEIAKAAGVTTSRIRFYEKRGIIAPAARDANGYRDYPVELVSLLKFIEQAQGLGFTLKEISSVEVRADDHPISCAEAIDLLTVKLRSVEALIVEAKDRKRRIEALIGELAGREQSAA</sequence>
<dbReference type="GO" id="GO:0003677">
    <property type="term" value="F:DNA binding"/>
    <property type="evidence" value="ECO:0007669"/>
    <property type="project" value="UniProtKB-KW"/>
</dbReference>
<keyword evidence="1" id="KW-0805">Transcription regulation</keyword>
<keyword evidence="2 5" id="KW-0238">DNA-binding</keyword>
<dbReference type="InterPro" id="IPR000551">
    <property type="entry name" value="MerR-type_HTH_dom"/>
</dbReference>
<evidence type="ECO:0000313" key="6">
    <source>
        <dbReference type="Proteomes" id="UP000316225"/>
    </source>
</evidence>
<dbReference type="PROSITE" id="PS00552">
    <property type="entry name" value="HTH_MERR_1"/>
    <property type="match status" value="1"/>
</dbReference>
<dbReference type="InterPro" id="IPR047057">
    <property type="entry name" value="MerR_fam"/>
</dbReference>
<keyword evidence="6" id="KW-1185">Reference proteome</keyword>
<evidence type="ECO:0000313" key="5">
    <source>
        <dbReference type="EMBL" id="TWI33885.1"/>
    </source>
</evidence>
<feature type="domain" description="HTH merR-type" evidence="4">
    <location>
        <begin position="1"/>
        <end position="63"/>
    </location>
</feature>
<dbReference type="SUPFAM" id="SSF46955">
    <property type="entry name" value="Putative DNA-binding domain"/>
    <property type="match status" value="1"/>
</dbReference>
<evidence type="ECO:0000259" key="4">
    <source>
        <dbReference type="PROSITE" id="PS50937"/>
    </source>
</evidence>
<name>A0A562NNX2_9RHOB</name>
<dbReference type="RefSeq" id="WP_145398051.1">
    <property type="nucleotide sequence ID" value="NZ_VLKU01000006.1"/>
</dbReference>
<proteinExistence type="predicted"/>
<dbReference type="Proteomes" id="UP000316225">
    <property type="component" value="Unassembled WGS sequence"/>
</dbReference>